<evidence type="ECO:0000313" key="2">
    <source>
        <dbReference type="Proteomes" id="UP000315751"/>
    </source>
</evidence>
<organism evidence="1 2">
    <name type="scientific">Nitrospirillum amazonense</name>
    <dbReference type="NCBI Taxonomy" id="28077"/>
    <lineage>
        <taxon>Bacteria</taxon>
        <taxon>Pseudomonadati</taxon>
        <taxon>Pseudomonadota</taxon>
        <taxon>Alphaproteobacteria</taxon>
        <taxon>Rhodospirillales</taxon>
        <taxon>Azospirillaceae</taxon>
        <taxon>Nitrospirillum</taxon>
    </lineage>
</organism>
<name>A0A560H203_9PROT</name>
<dbReference type="InterPro" id="IPR011043">
    <property type="entry name" value="Gal_Oxase/kelch_b-propeller"/>
</dbReference>
<sequence>MSATLPAAAKTAAGTGAADTRRRVLAAPGVYVRMPARPMTGTQVAGTQMGATRLAKLAGALVEQTDAVTFSLAAASAYLFSLAQLSVPPLRFEDLPSLPLSAAARVAQTDCDAFLAQFTLFQTQAETWVTPRRGAEVPSLFSQLATPVAVLADVARLVGDALAGATAHSGGRVSCTYSLKACQRAARHQVDRVSALLGAAGQQGQLLTDGAAALLTSLRGGALAPLLAGSGEDVQAMAQALDHAQACVAAEGARILAGRGQARLTAGVVGLTLCWNSLGWSMVPGGVLRAGEGTADVSGLQGQLGRLEALIELKGNRHRQEQSAALVLAGMRAQLQGVAPMVQAVQEELAALAWLLGNLPAEVSSVLAEVSAEDLAVERAEWSRIMADTAFGDGLAMHLWPSPTRLSAPSLVAVAGDDVFCVASSGRLYQHAGGDAAWADMGESALSCVSDGYDVAAIDGAPVASVAFGTAATASRQVKLYDRFTRAWRVISTFPASCIAIGGGDLYAVSQAAGDGVGEGRVHRYSGRGRGWAALPELPGPDIAAQLAVAGGVVFALANNSQALYRYNPGRQCWVRVGRLTCLSIRGNGGKLGIVDVENRAFVYDPVAGGAPRQLGVGVGAIAQLSNGDQFSIASPAPGALWYTDTSAKPAWRTYLASDAAAVFASDADVVHYRDGQGRLHRVTPDGDTVALPPLPEV</sequence>
<keyword evidence="2" id="KW-1185">Reference proteome</keyword>
<dbReference type="RefSeq" id="WP_145734253.1">
    <property type="nucleotide sequence ID" value="NZ_VITR01000010.1"/>
</dbReference>
<evidence type="ECO:0000313" key="1">
    <source>
        <dbReference type="EMBL" id="TWB39744.1"/>
    </source>
</evidence>
<dbReference type="AlphaFoldDB" id="A0A560H203"/>
<dbReference type="SUPFAM" id="SSF50965">
    <property type="entry name" value="Galactose oxidase, central domain"/>
    <property type="match status" value="1"/>
</dbReference>
<dbReference type="Proteomes" id="UP000315751">
    <property type="component" value="Unassembled WGS sequence"/>
</dbReference>
<protein>
    <submittedName>
        <fullName evidence="1">Uncharacterized protein</fullName>
    </submittedName>
</protein>
<dbReference type="OrthoDB" id="9777645at2"/>
<comment type="caution">
    <text evidence="1">The sequence shown here is derived from an EMBL/GenBank/DDBJ whole genome shotgun (WGS) entry which is preliminary data.</text>
</comment>
<reference evidence="1 2" key="1">
    <citation type="submission" date="2019-06" db="EMBL/GenBank/DDBJ databases">
        <title>Genomic Encyclopedia of Type Strains, Phase IV (KMG-V): Genome sequencing to study the core and pangenomes of soil and plant-associated prokaryotes.</title>
        <authorList>
            <person name="Whitman W."/>
        </authorList>
    </citation>
    <scope>NUCLEOTIDE SEQUENCE [LARGE SCALE GENOMIC DNA]</scope>
    <source>
        <strain evidence="1 2">BR 11622</strain>
    </source>
</reference>
<dbReference type="EMBL" id="VITR01000010">
    <property type="protein sequence ID" value="TWB39744.1"/>
    <property type="molecule type" value="Genomic_DNA"/>
</dbReference>
<dbReference type="Gene3D" id="2.120.10.80">
    <property type="entry name" value="Kelch-type beta propeller"/>
    <property type="match status" value="1"/>
</dbReference>
<proteinExistence type="predicted"/>
<accession>A0A560H203</accession>
<dbReference type="InterPro" id="IPR015915">
    <property type="entry name" value="Kelch-typ_b-propeller"/>
</dbReference>
<gene>
    <name evidence="1" type="ORF">FBZ90_110209</name>
</gene>